<reference evidence="2" key="1">
    <citation type="submission" date="2016-10" db="EMBL/GenBank/DDBJ databases">
        <authorList>
            <person name="Varghese N."/>
            <person name="Submissions S."/>
        </authorList>
    </citation>
    <scope>NUCLEOTIDE SEQUENCE [LARGE SCALE GENOMIC DNA]</scope>
    <source>
        <strain evidence="2">DSM 26348</strain>
    </source>
</reference>
<dbReference type="STRING" id="1576369.SAMN05421753_111165"/>
<protein>
    <submittedName>
        <fullName evidence="1">Uncharacterized protein</fullName>
    </submittedName>
</protein>
<name>A0A1I3KAK2_9PLAN</name>
<gene>
    <name evidence="1" type="ORF">SAMN05421753_111165</name>
</gene>
<dbReference type="AlphaFoldDB" id="A0A1I3KAK2"/>
<evidence type="ECO:0000313" key="2">
    <source>
        <dbReference type="Proteomes" id="UP000199518"/>
    </source>
</evidence>
<accession>A0A1I3KAK2</accession>
<keyword evidence="2" id="KW-1185">Reference proteome</keyword>
<dbReference type="EMBL" id="FOQD01000011">
    <property type="protein sequence ID" value="SFI69360.1"/>
    <property type="molecule type" value="Genomic_DNA"/>
</dbReference>
<proteinExistence type="predicted"/>
<evidence type="ECO:0000313" key="1">
    <source>
        <dbReference type="EMBL" id="SFI69360.1"/>
    </source>
</evidence>
<sequence length="47" mass="5109">MLHYRDAFTSWGLGKCVVRDKETCGPANGFGKRCVASNQQDGRASCS</sequence>
<organism evidence="1 2">
    <name type="scientific">Planctomicrobium piriforme</name>
    <dbReference type="NCBI Taxonomy" id="1576369"/>
    <lineage>
        <taxon>Bacteria</taxon>
        <taxon>Pseudomonadati</taxon>
        <taxon>Planctomycetota</taxon>
        <taxon>Planctomycetia</taxon>
        <taxon>Planctomycetales</taxon>
        <taxon>Planctomycetaceae</taxon>
        <taxon>Planctomicrobium</taxon>
    </lineage>
</organism>
<dbReference type="Proteomes" id="UP000199518">
    <property type="component" value="Unassembled WGS sequence"/>
</dbReference>